<dbReference type="InterPro" id="IPR056144">
    <property type="entry name" value="DUF7727"/>
</dbReference>
<dbReference type="GeneID" id="25282037"/>
<evidence type="ECO:0000313" key="3">
    <source>
        <dbReference type="EMBL" id="KEF56933.1"/>
    </source>
</evidence>
<comment type="caution">
    <text evidence="3">The sequence shown here is derived from an EMBL/GenBank/DDBJ whole genome shotgun (WGS) entry which is preliminary data.</text>
</comment>
<accession>A0A072PCB7</accession>
<dbReference type="EMBL" id="AMGV01000005">
    <property type="protein sequence ID" value="KEF56933.1"/>
    <property type="molecule type" value="Genomic_DNA"/>
</dbReference>
<feature type="transmembrane region" description="Helical" evidence="1">
    <location>
        <begin position="51"/>
        <end position="69"/>
    </location>
</feature>
<evidence type="ECO:0000256" key="1">
    <source>
        <dbReference type="SAM" id="Phobius"/>
    </source>
</evidence>
<evidence type="ECO:0000259" key="2">
    <source>
        <dbReference type="Pfam" id="PF24853"/>
    </source>
</evidence>
<dbReference type="PANTHER" id="PTHR40629">
    <property type="entry name" value="PRO41 PROTEIN"/>
    <property type="match status" value="1"/>
</dbReference>
<keyword evidence="1" id="KW-0812">Transmembrane</keyword>
<gene>
    <name evidence="3" type="ORF">A1O9_07123</name>
</gene>
<organism evidence="3 4">
    <name type="scientific">Exophiala aquamarina CBS 119918</name>
    <dbReference type="NCBI Taxonomy" id="1182545"/>
    <lineage>
        <taxon>Eukaryota</taxon>
        <taxon>Fungi</taxon>
        <taxon>Dikarya</taxon>
        <taxon>Ascomycota</taxon>
        <taxon>Pezizomycotina</taxon>
        <taxon>Eurotiomycetes</taxon>
        <taxon>Chaetothyriomycetidae</taxon>
        <taxon>Chaetothyriales</taxon>
        <taxon>Herpotrichiellaceae</taxon>
        <taxon>Exophiala</taxon>
    </lineage>
</organism>
<dbReference type="PANTHER" id="PTHR40629:SF1">
    <property type="entry name" value="PRO41 PROTEIN"/>
    <property type="match status" value="1"/>
</dbReference>
<evidence type="ECO:0000313" key="4">
    <source>
        <dbReference type="Proteomes" id="UP000027920"/>
    </source>
</evidence>
<dbReference type="VEuPathDB" id="FungiDB:A1O9_07123"/>
<keyword evidence="1" id="KW-0472">Membrane</keyword>
<keyword evidence="1" id="KW-1133">Transmembrane helix</keyword>
<feature type="transmembrane region" description="Helical" evidence="1">
    <location>
        <begin position="89"/>
        <end position="122"/>
    </location>
</feature>
<dbReference type="Pfam" id="PF24853">
    <property type="entry name" value="DUF7727"/>
    <property type="match status" value="1"/>
</dbReference>
<proteinExistence type="predicted"/>
<keyword evidence="4" id="KW-1185">Reference proteome</keyword>
<reference evidence="3 4" key="1">
    <citation type="submission" date="2013-03" db="EMBL/GenBank/DDBJ databases">
        <title>The Genome Sequence of Exophiala aquamarina CBS 119918.</title>
        <authorList>
            <consortium name="The Broad Institute Genomics Platform"/>
            <person name="Cuomo C."/>
            <person name="de Hoog S."/>
            <person name="Gorbushina A."/>
            <person name="Walker B."/>
            <person name="Young S.K."/>
            <person name="Zeng Q."/>
            <person name="Gargeya S."/>
            <person name="Fitzgerald M."/>
            <person name="Haas B."/>
            <person name="Abouelleil A."/>
            <person name="Allen A.W."/>
            <person name="Alvarado L."/>
            <person name="Arachchi H.M."/>
            <person name="Berlin A.M."/>
            <person name="Chapman S.B."/>
            <person name="Gainer-Dewar J."/>
            <person name="Goldberg J."/>
            <person name="Griggs A."/>
            <person name="Gujja S."/>
            <person name="Hansen M."/>
            <person name="Howarth C."/>
            <person name="Imamovic A."/>
            <person name="Ireland A."/>
            <person name="Larimer J."/>
            <person name="McCowan C."/>
            <person name="Murphy C."/>
            <person name="Pearson M."/>
            <person name="Poon T.W."/>
            <person name="Priest M."/>
            <person name="Roberts A."/>
            <person name="Saif S."/>
            <person name="Shea T."/>
            <person name="Sisk P."/>
            <person name="Sykes S."/>
            <person name="Wortman J."/>
            <person name="Nusbaum C."/>
            <person name="Birren B."/>
        </authorList>
    </citation>
    <scope>NUCLEOTIDE SEQUENCE [LARGE SCALE GENOMIC DNA]</scope>
    <source>
        <strain evidence="3 4">CBS 119918</strain>
    </source>
</reference>
<dbReference type="OrthoDB" id="2110422at2759"/>
<name>A0A072PCB7_9EURO</name>
<protein>
    <recommendedName>
        <fullName evidence="2">DUF7727 domain-containing protein</fullName>
    </recommendedName>
</protein>
<dbReference type="HOGENOM" id="CLU_132815_0_0_1"/>
<dbReference type="AlphaFoldDB" id="A0A072PCB7"/>
<feature type="domain" description="DUF7727" evidence="2">
    <location>
        <begin position="1"/>
        <end position="127"/>
    </location>
</feature>
<sequence>MGKLIKNHWARLIVLTAAAYQVMAGVEGFFWPKILWDFLTKNLDKAVKPFPALQILNVIFGILIFAWEWPVKPVVSMLPGLHRSMEARLVLFPVAALAAALLYQATNAALYYVIGVIVYFWAYSEGETVCAEPWTVPKRGGARPGKV</sequence>
<dbReference type="RefSeq" id="XP_013259523.1">
    <property type="nucleotide sequence ID" value="XM_013404069.1"/>
</dbReference>
<dbReference type="Proteomes" id="UP000027920">
    <property type="component" value="Unassembled WGS sequence"/>
</dbReference>
<feature type="transmembrane region" description="Helical" evidence="1">
    <location>
        <begin position="12"/>
        <end position="31"/>
    </location>
</feature>